<dbReference type="EMBL" id="JACIEZ010000001">
    <property type="protein sequence ID" value="MBB4063507.1"/>
    <property type="molecule type" value="Genomic_DNA"/>
</dbReference>
<organism evidence="2 3">
    <name type="scientific">Gellertiella hungarica</name>
    <dbReference type="NCBI Taxonomy" id="1572859"/>
    <lineage>
        <taxon>Bacteria</taxon>
        <taxon>Pseudomonadati</taxon>
        <taxon>Pseudomonadota</taxon>
        <taxon>Alphaproteobacteria</taxon>
        <taxon>Hyphomicrobiales</taxon>
        <taxon>Rhizobiaceae</taxon>
        <taxon>Gellertiella</taxon>
    </lineage>
</organism>
<gene>
    <name evidence="2" type="ORF">GGR23_000668</name>
</gene>
<protein>
    <submittedName>
        <fullName evidence="2">Uncharacterized protein</fullName>
    </submittedName>
</protein>
<sequence length="103" mass="11164">MRIDSGLQGYYYDQGRFRRPDMDTDEPAPQAQPQQTRTPGFSPLVESSTVLSNSLSNALWALETGDVGSRVAAPGPAPMPGATDEESADKVRQLYLEFTGDQG</sequence>
<feature type="compositionally biased region" description="Low complexity" evidence="1">
    <location>
        <begin position="27"/>
        <end position="39"/>
    </location>
</feature>
<comment type="caution">
    <text evidence="2">The sequence shown here is derived from an EMBL/GenBank/DDBJ whole genome shotgun (WGS) entry which is preliminary data.</text>
</comment>
<evidence type="ECO:0000313" key="2">
    <source>
        <dbReference type="EMBL" id="MBB4063507.1"/>
    </source>
</evidence>
<name>A0A7W6J2G6_9HYPH</name>
<proteinExistence type="predicted"/>
<keyword evidence="3" id="KW-1185">Reference proteome</keyword>
<dbReference type="AlphaFoldDB" id="A0A7W6J2G6"/>
<dbReference type="RefSeq" id="WP_183364692.1">
    <property type="nucleotide sequence ID" value="NZ_JACIEZ010000001.1"/>
</dbReference>
<accession>A0A7W6J2G6</accession>
<dbReference type="Proteomes" id="UP000528286">
    <property type="component" value="Unassembled WGS sequence"/>
</dbReference>
<feature type="region of interest" description="Disordered" evidence="1">
    <location>
        <begin position="1"/>
        <end position="45"/>
    </location>
</feature>
<evidence type="ECO:0000313" key="3">
    <source>
        <dbReference type="Proteomes" id="UP000528286"/>
    </source>
</evidence>
<reference evidence="2 3" key="1">
    <citation type="submission" date="2020-08" db="EMBL/GenBank/DDBJ databases">
        <title>Genomic Encyclopedia of Type Strains, Phase IV (KMG-IV): sequencing the most valuable type-strain genomes for metagenomic binning, comparative biology and taxonomic classification.</title>
        <authorList>
            <person name="Goeker M."/>
        </authorList>
    </citation>
    <scope>NUCLEOTIDE SEQUENCE [LARGE SCALE GENOMIC DNA]</scope>
    <source>
        <strain evidence="2 3">DSM 29853</strain>
    </source>
</reference>
<evidence type="ECO:0000256" key="1">
    <source>
        <dbReference type="SAM" id="MobiDB-lite"/>
    </source>
</evidence>